<dbReference type="AlphaFoldDB" id="A0A4Y2ET58"/>
<dbReference type="Proteomes" id="UP000499080">
    <property type="component" value="Unassembled WGS sequence"/>
</dbReference>
<gene>
    <name evidence="1" type="ORF">AVEN_239779_1</name>
</gene>
<name>A0A4Y2ET58_ARAVE</name>
<evidence type="ECO:0000313" key="2">
    <source>
        <dbReference type="Proteomes" id="UP000499080"/>
    </source>
</evidence>
<organism evidence="1 2">
    <name type="scientific">Araneus ventricosus</name>
    <name type="common">Orbweaver spider</name>
    <name type="synonym">Epeira ventricosa</name>
    <dbReference type="NCBI Taxonomy" id="182803"/>
    <lineage>
        <taxon>Eukaryota</taxon>
        <taxon>Metazoa</taxon>
        <taxon>Ecdysozoa</taxon>
        <taxon>Arthropoda</taxon>
        <taxon>Chelicerata</taxon>
        <taxon>Arachnida</taxon>
        <taxon>Araneae</taxon>
        <taxon>Araneomorphae</taxon>
        <taxon>Entelegynae</taxon>
        <taxon>Araneoidea</taxon>
        <taxon>Araneidae</taxon>
        <taxon>Araneus</taxon>
    </lineage>
</organism>
<accession>A0A4Y2ET58</accession>
<proteinExistence type="predicted"/>
<reference evidence="1 2" key="1">
    <citation type="journal article" date="2019" name="Sci. Rep.">
        <title>Orb-weaving spider Araneus ventricosus genome elucidates the spidroin gene catalogue.</title>
        <authorList>
            <person name="Kono N."/>
            <person name="Nakamura H."/>
            <person name="Ohtoshi R."/>
            <person name="Moran D.A.P."/>
            <person name="Shinohara A."/>
            <person name="Yoshida Y."/>
            <person name="Fujiwara M."/>
            <person name="Mori M."/>
            <person name="Tomita M."/>
            <person name="Arakawa K."/>
        </authorList>
    </citation>
    <scope>NUCLEOTIDE SEQUENCE [LARGE SCALE GENOMIC DNA]</scope>
</reference>
<keyword evidence="2" id="KW-1185">Reference proteome</keyword>
<comment type="caution">
    <text evidence="1">The sequence shown here is derived from an EMBL/GenBank/DDBJ whole genome shotgun (WGS) entry which is preliminary data.</text>
</comment>
<protein>
    <submittedName>
        <fullName evidence="1">Uncharacterized protein</fullName>
    </submittedName>
</protein>
<sequence>MRWWQSFGLVGRRFKIRFHHKFIIYAALVDVKSYEIRRPLPGAEVWRLPYHSRSGFDDSSFVIIQDPSQNVPRGASKRDINRTKLK</sequence>
<dbReference type="EMBL" id="BGPR01000707">
    <property type="protein sequence ID" value="GBM32383.1"/>
    <property type="molecule type" value="Genomic_DNA"/>
</dbReference>
<evidence type="ECO:0000313" key="1">
    <source>
        <dbReference type="EMBL" id="GBM32383.1"/>
    </source>
</evidence>